<evidence type="ECO:0000313" key="3">
    <source>
        <dbReference type="EMBL" id="CAD9118166.1"/>
    </source>
</evidence>
<reference evidence="3" key="1">
    <citation type="submission" date="2021-01" db="EMBL/GenBank/DDBJ databases">
        <authorList>
            <person name="Corre E."/>
            <person name="Pelletier E."/>
            <person name="Niang G."/>
            <person name="Scheremetjew M."/>
            <person name="Finn R."/>
            <person name="Kale V."/>
            <person name="Holt S."/>
            <person name="Cochrane G."/>
            <person name="Meng A."/>
            <person name="Brown T."/>
            <person name="Cohen L."/>
        </authorList>
    </citation>
    <scope>NUCLEOTIDE SEQUENCE</scope>
    <source>
        <strain evidence="3">CCAP 1951/1</strain>
    </source>
</reference>
<feature type="repeat" description="HEAT" evidence="2">
    <location>
        <begin position="65"/>
        <end position="102"/>
    </location>
</feature>
<gene>
    <name evidence="3" type="ORF">NDES1114_LOCUS15877</name>
</gene>
<evidence type="ECO:0000256" key="2">
    <source>
        <dbReference type="PROSITE-ProRule" id="PRU00103"/>
    </source>
</evidence>
<evidence type="ECO:0000256" key="1">
    <source>
        <dbReference type="ARBA" id="ARBA00022737"/>
    </source>
</evidence>
<dbReference type="PANTHER" id="PTHR10648:SF1">
    <property type="entry name" value="SERINE_THREONINE-PROTEIN PHOSPHATASE 4 REGULATORY SUBUNIT 1"/>
    <property type="match status" value="1"/>
</dbReference>
<accession>A0A7S1LZU6</accession>
<dbReference type="InterPro" id="IPR011989">
    <property type="entry name" value="ARM-like"/>
</dbReference>
<name>A0A7S1LZU6_NEODS</name>
<dbReference type="PANTHER" id="PTHR10648">
    <property type="entry name" value="SERINE/THREONINE-PROTEIN PHOSPHATASE PP2A 65 KDA REGULATORY SUBUNIT"/>
    <property type="match status" value="1"/>
</dbReference>
<dbReference type="SUPFAM" id="SSF48371">
    <property type="entry name" value="ARM repeat"/>
    <property type="match status" value="1"/>
</dbReference>
<proteinExistence type="predicted"/>
<dbReference type="EMBL" id="HBGF01023997">
    <property type="protein sequence ID" value="CAD9118166.1"/>
    <property type="molecule type" value="Transcribed_RNA"/>
</dbReference>
<dbReference type="PROSITE" id="PS50077">
    <property type="entry name" value="HEAT_REPEAT"/>
    <property type="match status" value="7"/>
</dbReference>
<feature type="repeat" description="HEAT" evidence="2">
    <location>
        <begin position="229"/>
        <end position="267"/>
    </location>
</feature>
<organism evidence="3">
    <name type="scientific">Neobodo designis</name>
    <name type="common">Flagellated protozoan</name>
    <name type="synonym">Bodo designis</name>
    <dbReference type="NCBI Taxonomy" id="312471"/>
    <lineage>
        <taxon>Eukaryota</taxon>
        <taxon>Discoba</taxon>
        <taxon>Euglenozoa</taxon>
        <taxon>Kinetoplastea</taxon>
        <taxon>Metakinetoplastina</taxon>
        <taxon>Neobodonida</taxon>
        <taxon>Neobodo</taxon>
    </lineage>
</organism>
<evidence type="ECO:0008006" key="4">
    <source>
        <dbReference type="Google" id="ProtNLM"/>
    </source>
</evidence>
<feature type="repeat" description="HEAT" evidence="2">
    <location>
        <begin position="111"/>
        <end position="149"/>
    </location>
</feature>
<keyword evidence="1" id="KW-0677">Repeat</keyword>
<dbReference type="InterPro" id="IPR051023">
    <property type="entry name" value="PP2A_Regulatory_Subunit_A"/>
</dbReference>
<dbReference type="AlphaFoldDB" id="A0A7S1LZU6"/>
<dbReference type="Gene3D" id="1.25.10.10">
    <property type="entry name" value="Leucine-rich Repeat Variant"/>
    <property type="match status" value="1"/>
</dbReference>
<sequence length="625" mass="69510">MEQENAQGDGEEFIFNEYAIDDTLDPLERLVRYHTSDFSLQRLVLIRELSDTAEFAGFAKTQRELMPLLRAFVQDSEPTVRHVFAQQLAPLAKYMVQEGGEEGYQDFLSTLLPFGVELLVDKNVEVGAAALQTMKDIAALMREEHVDPHLLAILQTLAHDERAEDYRMVAAQLFDELAPKLGKSHLENTVLGEMRQLANDASFSVRRTVAFSLANIAKELGPALAESEVLPLYTSLSKDEVWGVRKSCAESIVGISSALAEDKRAQLIPVFKALSEDSTRWVRVAAYQQLGHFIHTMPRDSVNSMFLKMFTDMAFQSEGGDSDFSEYCAFSFPAVAQVMGKDRWRELDDAYATLLKDVQWKVRKTLAYSLHELAKIVGTEITEKSLTQALDLFLKDIDEVKLGVISNIDEFLAVVSEGARDRYVSAICAVPVDSENWRLRHAVAAKLGHVVQLVSPRVIGDQVVELVLRLLEDSVMDVRSCTYYSAAMVLIQLESSPDSKSAYDNFLQHIVSLATKPTFQSRQMYLYVLQQVLETGDKGAAVAEALLPHLAGVAADRVSNVRYVAARVIANSASNNAKWQAHPKIVEAKHALAQDAEADVAQLAVAQLPRLENPAFAAQYRQEPV</sequence>
<feature type="repeat" description="HEAT" evidence="2">
    <location>
        <begin position="347"/>
        <end position="385"/>
    </location>
</feature>
<feature type="repeat" description="HEAT" evidence="2">
    <location>
        <begin position="190"/>
        <end position="228"/>
    </location>
</feature>
<feature type="repeat" description="HEAT" evidence="2">
    <location>
        <begin position="267"/>
        <end position="305"/>
    </location>
</feature>
<dbReference type="InterPro" id="IPR016024">
    <property type="entry name" value="ARM-type_fold"/>
</dbReference>
<dbReference type="GO" id="GO:0005737">
    <property type="term" value="C:cytoplasm"/>
    <property type="evidence" value="ECO:0007669"/>
    <property type="project" value="TreeGrafter"/>
</dbReference>
<feature type="repeat" description="HEAT" evidence="2">
    <location>
        <begin position="150"/>
        <end position="189"/>
    </location>
</feature>
<dbReference type="InterPro" id="IPR021133">
    <property type="entry name" value="HEAT_type_2"/>
</dbReference>
<dbReference type="GO" id="GO:0019888">
    <property type="term" value="F:protein phosphatase regulator activity"/>
    <property type="evidence" value="ECO:0007669"/>
    <property type="project" value="TreeGrafter"/>
</dbReference>
<protein>
    <recommendedName>
        <fullName evidence="4">TOG domain-containing protein</fullName>
    </recommendedName>
</protein>